<dbReference type="Proteomes" id="UP001305779">
    <property type="component" value="Unassembled WGS sequence"/>
</dbReference>
<dbReference type="Gene3D" id="3.40.50.1820">
    <property type="entry name" value="alpha/beta hydrolase"/>
    <property type="match status" value="1"/>
</dbReference>
<dbReference type="PANTHER" id="PTHR17630">
    <property type="entry name" value="DIENELACTONE HYDROLASE"/>
    <property type="match status" value="1"/>
</dbReference>
<evidence type="ECO:0000256" key="1">
    <source>
        <dbReference type="SAM" id="MobiDB-lite"/>
    </source>
</evidence>
<sequence length="244" mass="26915">MESNECTKDREQPAQKESSTQQQAKTYLAFPKSNQTSLAILILPDIIGCESINIQLLADDFAARGYFVAVPDLFAGDALDYDDFRSGKVDLPTWLLKHTTADVDPIVDNVLTQLRQRYGVERIGAVGYCFGAKYAIRLLSANLISAGAGAHPSFVEEDELGAIRKPLLISAAETDHVFPAEKRHQSEEILRGLGVPYHVSLYSGVAHGFAVRADLSVRRARFAKEAAFSEQVRWFGEYVGKPPK</sequence>
<dbReference type="Pfam" id="PF01738">
    <property type="entry name" value="DLH"/>
    <property type="match status" value="1"/>
</dbReference>
<feature type="compositionally biased region" description="Basic and acidic residues" evidence="1">
    <location>
        <begin position="1"/>
        <end position="14"/>
    </location>
</feature>
<dbReference type="SUPFAM" id="SSF53474">
    <property type="entry name" value="alpha/beta-Hydrolases"/>
    <property type="match status" value="1"/>
</dbReference>
<protein>
    <recommendedName>
        <fullName evidence="2">Dienelactone hydrolase domain-containing protein</fullName>
    </recommendedName>
</protein>
<dbReference type="InterPro" id="IPR029058">
    <property type="entry name" value="AB_hydrolase_fold"/>
</dbReference>
<feature type="domain" description="Dienelactone hydrolase" evidence="2">
    <location>
        <begin position="25"/>
        <end position="238"/>
    </location>
</feature>
<dbReference type="EMBL" id="JAXOVC010000001">
    <property type="protein sequence ID" value="KAK4506357.1"/>
    <property type="molecule type" value="Genomic_DNA"/>
</dbReference>
<feature type="region of interest" description="Disordered" evidence="1">
    <location>
        <begin position="1"/>
        <end position="23"/>
    </location>
</feature>
<reference evidence="3 4" key="1">
    <citation type="journal article" date="2023" name="G3 (Bethesda)">
        <title>A chromosome-level genome assembly of Zasmidium syzygii isolated from banana leaves.</title>
        <authorList>
            <person name="van Westerhoven A.C."/>
            <person name="Mehrabi R."/>
            <person name="Talebi R."/>
            <person name="Steentjes M.B.F."/>
            <person name="Corcolon B."/>
            <person name="Chong P.A."/>
            <person name="Kema G.H.J."/>
            <person name="Seidl M.F."/>
        </authorList>
    </citation>
    <scope>NUCLEOTIDE SEQUENCE [LARGE SCALE GENOMIC DNA]</scope>
    <source>
        <strain evidence="3 4">P124</strain>
    </source>
</reference>
<dbReference type="PANTHER" id="PTHR17630:SF44">
    <property type="entry name" value="PROTEIN AIM2"/>
    <property type="match status" value="1"/>
</dbReference>
<comment type="caution">
    <text evidence="3">The sequence shown here is derived from an EMBL/GenBank/DDBJ whole genome shotgun (WGS) entry which is preliminary data.</text>
</comment>
<proteinExistence type="predicted"/>
<organism evidence="3 4">
    <name type="scientific">Zasmidium cellare</name>
    <name type="common">Wine cellar mold</name>
    <name type="synonym">Racodium cellare</name>
    <dbReference type="NCBI Taxonomy" id="395010"/>
    <lineage>
        <taxon>Eukaryota</taxon>
        <taxon>Fungi</taxon>
        <taxon>Dikarya</taxon>
        <taxon>Ascomycota</taxon>
        <taxon>Pezizomycotina</taxon>
        <taxon>Dothideomycetes</taxon>
        <taxon>Dothideomycetidae</taxon>
        <taxon>Mycosphaerellales</taxon>
        <taxon>Mycosphaerellaceae</taxon>
        <taxon>Zasmidium</taxon>
    </lineage>
</organism>
<dbReference type="InterPro" id="IPR002925">
    <property type="entry name" value="Dienelactn_hydro"/>
</dbReference>
<evidence type="ECO:0000313" key="4">
    <source>
        <dbReference type="Proteomes" id="UP001305779"/>
    </source>
</evidence>
<gene>
    <name evidence="3" type="ORF">PRZ48_000087</name>
</gene>
<evidence type="ECO:0000259" key="2">
    <source>
        <dbReference type="Pfam" id="PF01738"/>
    </source>
</evidence>
<accession>A0ABR0EXI4</accession>
<evidence type="ECO:0000313" key="3">
    <source>
        <dbReference type="EMBL" id="KAK4506357.1"/>
    </source>
</evidence>
<name>A0ABR0EXI4_ZASCE</name>
<keyword evidence="4" id="KW-1185">Reference proteome</keyword>